<dbReference type="InterPro" id="IPR050778">
    <property type="entry name" value="Cueball_EGF_LRP_Nidogen"/>
</dbReference>
<evidence type="ECO:0000313" key="3">
    <source>
        <dbReference type="Proteomes" id="UP001235939"/>
    </source>
</evidence>
<evidence type="ECO:0000256" key="1">
    <source>
        <dbReference type="ARBA" id="ARBA00022536"/>
    </source>
</evidence>
<dbReference type="PANTHER" id="PTHR46513:SF13">
    <property type="entry name" value="EGF-LIKE DOMAIN-CONTAINING PROTEIN"/>
    <property type="match status" value="1"/>
</dbReference>
<proteinExistence type="predicted"/>
<dbReference type="PANTHER" id="PTHR46513">
    <property type="entry name" value="VITELLOGENIN RECEPTOR-LIKE PROTEIN-RELATED-RELATED"/>
    <property type="match status" value="1"/>
</dbReference>
<dbReference type="SUPFAM" id="SSF63825">
    <property type="entry name" value="YWTD domain"/>
    <property type="match status" value="1"/>
</dbReference>
<dbReference type="Gene3D" id="2.120.10.30">
    <property type="entry name" value="TolB, C-terminal domain"/>
    <property type="match status" value="1"/>
</dbReference>
<evidence type="ECO:0000313" key="2">
    <source>
        <dbReference type="EMBL" id="UYV67342.1"/>
    </source>
</evidence>
<gene>
    <name evidence="2" type="ORF">LAZ67_5000295</name>
</gene>
<keyword evidence="1" id="KW-0245">EGF-like domain</keyword>
<dbReference type="SUPFAM" id="SSF57196">
    <property type="entry name" value="EGF/Laminin"/>
    <property type="match status" value="1"/>
</dbReference>
<dbReference type="EMBL" id="CP092867">
    <property type="protein sequence ID" value="UYV67342.1"/>
    <property type="molecule type" value="Genomic_DNA"/>
</dbReference>
<dbReference type="Pfam" id="PF14670">
    <property type="entry name" value="FXa_inhibition"/>
    <property type="match status" value="1"/>
</dbReference>
<reference evidence="2 3" key="1">
    <citation type="submission" date="2022-01" db="EMBL/GenBank/DDBJ databases">
        <title>A chromosomal length assembly of Cordylochernes scorpioides.</title>
        <authorList>
            <person name="Zeh D."/>
            <person name="Zeh J."/>
        </authorList>
    </citation>
    <scope>NUCLEOTIDE SEQUENCE [LARGE SCALE GENOMIC DNA]</scope>
    <source>
        <strain evidence="2">IN4F17</strain>
        <tissue evidence="2">Whole Body</tissue>
    </source>
</reference>
<protein>
    <submittedName>
        <fullName evidence="2">SMARCA4</fullName>
    </submittedName>
</protein>
<keyword evidence="3" id="KW-1185">Reference proteome</keyword>
<accession>A0ABY6KFW1</accession>
<organism evidence="2 3">
    <name type="scientific">Cordylochernes scorpioides</name>
    <dbReference type="NCBI Taxonomy" id="51811"/>
    <lineage>
        <taxon>Eukaryota</taxon>
        <taxon>Metazoa</taxon>
        <taxon>Ecdysozoa</taxon>
        <taxon>Arthropoda</taxon>
        <taxon>Chelicerata</taxon>
        <taxon>Arachnida</taxon>
        <taxon>Pseudoscorpiones</taxon>
        <taxon>Cheliferoidea</taxon>
        <taxon>Chernetidae</taxon>
        <taxon>Cordylochernes</taxon>
    </lineage>
</organism>
<name>A0ABY6KFW1_9ARAC</name>
<dbReference type="Proteomes" id="UP001235939">
    <property type="component" value="Chromosome 05"/>
</dbReference>
<dbReference type="InterPro" id="IPR011042">
    <property type="entry name" value="6-blade_b-propeller_TolB-like"/>
</dbReference>
<dbReference type="Gene3D" id="2.10.25.10">
    <property type="entry name" value="Laminin"/>
    <property type="match status" value="1"/>
</dbReference>
<sequence length="117" mass="13441">MTMTVLRQDWVYWSDWESESIHRANKFTGSNHSIMVRSAFSPMDLHIIHPYKQPKGENYCHPNNGRCSHLCLPSPFITPRSARYSCVCPNGMDLGPDQRTCYTNAEDLLPEKLPTGR</sequence>